<evidence type="ECO:0008006" key="3">
    <source>
        <dbReference type="Google" id="ProtNLM"/>
    </source>
</evidence>
<protein>
    <recommendedName>
        <fullName evidence="3">23S rRNA methyltransferase</fullName>
    </recommendedName>
</protein>
<comment type="caution">
    <text evidence="1">The sequence shown here is derived from an EMBL/GenBank/DDBJ whole genome shotgun (WGS) entry which is preliminary data.</text>
</comment>
<sequence>MRKFRALLFPFVSILFLVGCNNQLGDLKEAVSGIDSAAQKAATATSLDVHQIRSIEIDYENEVFTINDLFKTILRDVQWDYENLENIHNFTVKGTWKDNLFEHYQFTDEVKNQLVKNGKVVIHFQIVDQQILADSTTVQVTLNNELLVDEMGKEALHSLFSYYINL</sequence>
<evidence type="ECO:0000313" key="1">
    <source>
        <dbReference type="EMBL" id="RUL57003.1"/>
    </source>
</evidence>
<name>A0A432LIX1_9BACI</name>
<dbReference type="EMBL" id="RYYR01000001">
    <property type="protein sequence ID" value="RUL57003.1"/>
    <property type="molecule type" value="Genomic_DNA"/>
</dbReference>
<dbReference type="AlphaFoldDB" id="A0A432LIX1"/>
<dbReference type="Proteomes" id="UP000287910">
    <property type="component" value="Unassembled WGS sequence"/>
</dbReference>
<dbReference type="RefSeq" id="WP_126657118.1">
    <property type="nucleotide sequence ID" value="NZ_RYYR01000001.1"/>
</dbReference>
<organism evidence="1 2">
    <name type="scientific">Lysinibacillus antri</name>
    <dbReference type="NCBI Taxonomy" id="2498145"/>
    <lineage>
        <taxon>Bacteria</taxon>
        <taxon>Bacillati</taxon>
        <taxon>Bacillota</taxon>
        <taxon>Bacilli</taxon>
        <taxon>Bacillales</taxon>
        <taxon>Bacillaceae</taxon>
        <taxon>Lysinibacillus</taxon>
    </lineage>
</organism>
<dbReference type="PROSITE" id="PS51257">
    <property type="entry name" value="PROKAR_LIPOPROTEIN"/>
    <property type="match status" value="1"/>
</dbReference>
<gene>
    <name evidence="1" type="ORF">EK386_00870</name>
</gene>
<keyword evidence="2" id="KW-1185">Reference proteome</keyword>
<proteinExistence type="predicted"/>
<reference evidence="1 2" key="1">
    <citation type="submission" date="2018-12" db="EMBL/GenBank/DDBJ databases">
        <title>Lysinibacillus antri sp. nov., isolated from a cave soil.</title>
        <authorList>
            <person name="Narsing Rao M.P."/>
            <person name="Zhang H."/>
            <person name="Dong Z.-Y."/>
            <person name="Niu X.-K."/>
            <person name="Zhang K."/>
            <person name="Fang B.-Z."/>
            <person name="Kang Y.-Q."/>
            <person name="Xiao M."/>
            <person name="Li W.-J."/>
        </authorList>
    </citation>
    <scope>NUCLEOTIDE SEQUENCE [LARGE SCALE GENOMIC DNA]</scope>
    <source>
        <strain evidence="1 2">SYSU K30002</strain>
    </source>
</reference>
<accession>A0A432LIX1</accession>
<evidence type="ECO:0000313" key="2">
    <source>
        <dbReference type="Proteomes" id="UP000287910"/>
    </source>
</evidence>